<dbReference type="InterPro" id="IPR050229">
    <property type="entry name" value="GlpE_sulfurtransferase"/>
</dbReference>
<evidence type="ECO:0000313" key="4">
    <source>
        <dbReference type="Proteomes" id="UP000092649"/>
    </source>
</evidence>
<dbReference type="AlphaFoldDB" id="A0A1A7NP24"/>
<reference evidence="3 4" key="1">
    <citation type="submission" date="2014-11" db="EMBL/GenBank/DDBJ databases">
        <title>Pan-genome of Gallibacterium spp.</title>
        <authorList>
            <person name="Kudirkiene E."/>
            <person name="Bojesen A.M."/>
        </authorList>
    </citation>
    <scope>NUCLEOTIDE SEQUENCE [LARGE SCALE GENOMIC DNA]</scope>
    <source>
        <strain evidence="3 4">F150</strain>
    </source>
</reference>
<name>A0A1A7NP24_9PAST</name>
<keyword evidence="4" id="KW-1185">Reference proteome</keyword>
<dbReference type="CDD" id="cd00158">
    <property type="entry name" value="RHOD"/>
    <property type="match status" value="1"/>
</dbReference>
<gene>
    <name evidence="3" type="ORF">QS62_09600</name>
</gene>
<dbReference type="PROSITE" id="PS50206">
    <property type="entry name" value="RHODANESE_3"/>
    <property type="match status" value="1"/>
</dbReference>
<dbReference type="RefSeq" id="WP_066109396.1">
    <property type="nucleotide sequence ID" value="NZ_JTJL01000056.1"/>
</dbReference>
<organism evidence="3 4">
    <name type="scientific">Gallibacterium salpingitidis</name>
    <dbReference type="NCBI Taxonomy" id="505341"/>
    <lineage>
        <taxon>Bacteria</taxon>
        <taxon>Pseudomonadati</taxon>
        <taxon>Pseudomonadota</taxon>
        <taxon>Gammaproteobacteria</taxon>
        <taxon>Pasteurellales</taxon>
        <taxon>Pasteurellaceae</taxon>
        <taxon>Gallibacterium</taxon>
    </lineage>
</organism>
<dbReference type="PANTHER" id="PTHR43031:SF18">
    <property type="entry name" value="RHODANESE-RELATED SULFURTRANSFERASES"/>
    <property type="match status" value="1"/>
</dbReference>
<evidence type="ECO:0000256" key="1">
    <source>
        <dbReference type="SAM" id="Phobius"/>
    </source>
</evidence>
<dbReference type="InterPro" id="IPR036873">
    <property type="entry name" value="Rhodanese-like_dom_sf"/>
</dbReference>
<evidence type="ECO:0000259" key="2">
    <source>
        <dbReference type="PROSITE" id="PS50206"/>
    </source>
</evidence>
<comment type="caution">
    <text evidence="3">The sequence shown here is derived from an EMBL/GenBank/DDBJ whole genome shotgun (WGS) entry which is preliminary data.</text>
</comment>
<dbReference type="SUPFAM" id="SSF52821">
    <property type="entry name" value="Rhodanese/Cell cycle control phosphatase"/>
    <property type="match status" value="1"/>
</dbReference>
<sequence>MEEFMPKALAFASQHTVMVIAWVVVFVGTIYVFAKSIMSGAKEIDQATLSLLVNRQNAIIVDVRSVDDFLRGHIAGSQNFLPSEIKQQKLGKLEQYKEVPVIVVCATGLTSRGSAEQLYKQGFKQVYSLKEGIQGWRTANLPLVKKN</sequence>
<dbReference type="EMBL" id="JTJL01000056">
    <property type="protein sequence ID" value="OBW91927.1"/>
    <property type="molecule type" value="Genomic_DNA"/>
</dbReference>
<dbReference type="OrthoDB" id="9808735at2"/>
<proteinExistence type="predicted"/>
<keyword evidence="1" id="KW-0812">Transmembrane</keyword>
<dbReference type="SMART" id="SM00450">
    <property type="entry name" value="RHOD"/>
    <property type="match status" value="1"/>
</dbReference>
<keyword evidence="1" id="KW-0472">Membrane</keyword>
<dbReference type="Proteomes" id="UP000092649">
    <property type="component" value="Unassembled WGS sequence"/>
</dbReference>
<protein>
    <recommendedName>
        <fullName evidence="2">Rhodanese domain-containing protein</fullName>
    </recommendedName>
</protein>
<dbReference type="PATRIC" id="fig|505341.3.peg.1921"/>
<keyword evidence="1" id="KW-1133">Transmembrane helix</keyword>
<dbReference type="Gene3D" id="3.40.250.10">
    <property type="entry name" value="Rhodanese-like domain"/>
    <property type="match status" value="1"/>
</dbReference>
<feature type="transmembrane region" description="Helical" evidence="1">
    <location>
        <begin position="12"/>
        <end position="34"/>
    </location>
</feature>
<feature type="domain" description="Rhodanese" evidence="2">
    <location>
        <begin position="54"/>
        <end position="145"/>
    </location>
</feature>
<dbReference type="Pfam" id="PF00581">
    <property type="entry name" value="Rhodanese"/>
    <property type="match status" value="1"/>
</dbReference>
<accession>A0A1A7NP24</accession>
<dbReference type="InterPro" id="IPR001763">
    <property type="entry name" value="Rhodanese-like_dom"/>
</dbReference>
<dbReference type="PANTHER" id="PTHR43031">
    <property type="entry name" value="FAD-DEPENDENT OXIDOREDUCTASE"/>
    <property type="match status" value="1"/>
</dbReference>
<evidence type="ECO:0000313" key="3">
    <source>
        <dbReference type="EMBL" id="OBW91927.1"/>
    </source>
</evidence>